<dbReference type="EMBL" id="FTOR01000004">
    <property type="protein sequence ID" value="SIT17104.1"/>
    <property type="molecule type" value="Genomic_DNA"/>
</dbReference>
<organism evidence="2 3">
    <name type="scientific">Filimonas lacunae</name>
    <dbReference type="NCBI Taxonomy" id="477680"/>
    <lineage>
        <taxon>Bacteria</taxon>
        <taxon>Pseudomonadati</taxon>
        <taxon>Bacteroidota</taxon>
        <taxon>Chitinophagia</taxon>
        <taxon>Chitinophagales</taxon>
        <taxon>Chitinophagaceae</taxon>
        <taxon>Filimonas</taxon>
    </lineage>
</organism>
<keyword evidence="3" id="KW-1185">Reference proteome</keyword>
<dbReference type="SUPFAM" id="SSF53300">
    <property type="entry name" value="vWA-like"/>
    <property type="match status" value="1"/>
</dbReference>
<accession>A0A173MSC1</accession>
<sequence length="288" mass="33299">MTSAEVIKKVRTLEIKSKRLTDHMFAGEYLTAFKGRGMKFKEVREYQAGDDPRFIDWNVSARMGQTFTKLFEEERELTVYLLVDVSASSLFGTFRETKRDLITQISAVLAFSAIANNDKASLISFSDKVEKYMQPKKGRDHVLHIVKELLTFKPRSASTRLLKALDFVNHVSKHKSIIFILSDFADTGYRDVLRVAARRHDIIGIQVYDRRDKQLPRMGILQVRDAETGQTVWLDTNDLVTRTRYNEQFLRIKQEAKLSFRDAGCDLLQIATGEDYVKALQEFFIRRA</sequence>
<protein>
    <recommendedName>
        <fullName evidence="1">DUF58 domain-containing protein</fullName>
    </recommendedName>
</protein>
<evidence type="ECO:0000313" key="3">
    <source>
        <dbReference type="Proteomes" id="UP000186917"/>
    </source>
</evidence>
<proteinExistence type="predicted"/>
<dbReference type="KEGG" id="fln:FLA_6383"/>
<dbReference type="Proteomes" id="UP000186917">
    <property type="component" value="Unassembled WGS sequence"/>
</dbReference>
<dbReference type="OrthoDB" id="9776116at2"/>
<gene>
    <name evidence="2" type="ORF">SAMN05421788_104308</name>
</gene>
<dbReference type="AlphaFoldDB" id="A0A173MSC1"/>
<dbReference type="Gene3D" id="3.40.50.410">
    <property type="entry name" value="von Willebrand factor, type A domain"/>
    <property type="match status" value="1"/>
</dbReference>
<dbReference type="RefSeq" id="WP_076379642.1">
    <property type="nucleotide sequence ID" value="NZ_AP017422.1"/>
</dbReference>
<dbReference type="InterPro" id="IPR002881">
    <property type="entry name" value="DUF58"/>
</dbReference>
<evidence type="ECO:0000313" key="2">
    <source>
        <dbReference type="EMBL" id="SIT17104.1"/>
    </source>
</evidence>
<dbReference type="PANTHER" id="PTHR33608:SF6">
    <property type="entry name" value="BLL2464 PROTEIN"/>
    <property type="match status" value="1"/>
</dbReference>
<dbReference type="Pfam" id="PF01882">
    <property type="entry name" value="DUF58"/>
    <property type="match status" value="1"/>
</dbReference>
<evidence type="ECO:0000259" key="1">
    <source>
        <dbReference type="Pfam" id="PF01882"/>
    </source>
</evidence>
<name>A0A173MSC1_9BACT</name>
<dbReference type="PANTHER" id="PTHR33608">
    <property type="entry name" value="BLL2464 PROTEIN"/>
    <property type="match status" value="1"/>
</dbReference>
<feature type="domain" description="DUF58" evidence="1">
    <location>
        <begin position="42"/>
        <end position="250"/>
    </location>
</feature>
<dbReference type="InterPro" id="IPR036465">
    <property type="entry name" value="vWFA_dom_sf"/>
</dbReference>
<dbReference type="STRING" id="477680.SAMN05421788_104308"/>
<reference evidence="3" key="1">
    <citation type="submission" date="2017-01" db="EMBL/GenBank/DDBJ databases">
        <authorList>
            <person name="Varghese N."/>
            <person name="Submissions S."/>
        </authorList>
    </citation>
    <scope>NUCLEOTIDE SEQUENCE [LARGE SCALE GENOMIC DNA]</scope>
    <source>
        <strain evidence="3">DSM 21054</strain>
    </source>
</reference>